<proteinExistence type="predicted"/>
<dbReference type="GO" id="GO:0007076">
    <property type="term" value="P:mitotic chromosome condensation"/>
    <property type="evidence" value="ECO:0007669"/>
    <property type="project" value="TreeGrafter"/>
</dbReference>
<dbReference type="GO" id="GO:0005524">
    <property type="term" value="F:ATP binding"/>
    <property type="evidence" value="ECO:0007669"/>
    <property type="project" value="UniProtKB-KW"/>
</dbReference>
<feature type="domain" description="RecF/RecN/SMC N-terminal" evidence="5">
    <location>
        <begin position="157"/>
        <end position="205"/>
    </location>
</feature>
<protein>
    <submittedName>
        <fullName evidence="7">RecF/RecN/SMC N-terminal domain-containing protein</fullName>
    </submittedName>
</protein>
<dbReference type="GO" id="GO:0000796">
    <property type="term" value="C:condensin complex"/>
    <property type="evidence" value="ECO:0007669"/>
    <property type="project" value="TreeGrafter"/>
</dbReference>
<organism evidence="6 7">
    <name type="scientific">Ditylenchus dipsaci</name>
    <dbReference type="NCBI Taxonomy" id="166011"/>
    <lineage>
        <taxon>Eukaryota</taxon>
        <taxon>Metazoa</taxon>
        <taxon>Ecdysozoa</taxon>
        <taxon>Nematoda</taxon>
        <taxon>Chromadorea</taxon>
        <taxon>Rhabditida</taxon>
        <taxon>Tylenchina</taxon>
        <taxon>Tylenchomorpha</taxon>
        <taxon>Sphaerularioidea</taxon>
        <taxon>Anguinidae</taxon>
        <taxon>Anguininae</taxon>
        <taxon>Ditylenchus</taxon>
    </lineage>
</organism>
<dbReference type="Proteomes" id="UP000887574">
    <property type="component" value="Unplaced"/>
</dbReference>
<dbReference type="WBParaSite" id="jg24416">
    <property type="protein sequence ID" value="jg24416"/>
    <property type="gene ID" value="jg24416"/>
</dbReference>
<sequence>MLPKYTNEVTRQFDEELLQQQVSKLDELRSALKTKGVNMGLLNDYNDRVKIYNAESELFQQISRQRDLHRSFVMSCGKCVFKNLWKASGNWTCFERNVSNDNYGGDASLDLVDSLDPFSEGISFGVRPPKKSWKQIVNLSGGEKPWHLWLSSLDFITLDYRNVTILAHLIKERTENAQFIVISLRNNMFEKGDRLVGIYKVSDCTKNVVVDNDPRKYIAVA</sequence>
<dbReference type="AlphaFoldDB" id="A0A915DWI1"/>
<comment type="subcellular location">
    <subcellularLocation>
        <location evidence="1">Nucleus</location>
    </subcellularLocation>
</comment>
<keyword evidence="2" id="KW-0547">Nucleotide-binding</keyword>
<keyword evidence="4" id="KW-0539">Nucleus</keyword>
<dbReference type="PANTHER" id="PTHR18937">
    <property type="entry name" value="STRUCTURAL MAINTENANCE OF CHROMOSOMES SMC FAMILY MEMBER"/>
    <property type="match status" value="1"/>
</dbReference>
<keyword evidence="3" id="KW-0067">ATP-binding</keyword>
<reference evidence="7" key="1">
    <citation type="submission" date="2022-11" db="UniProtKB">
        <authorList>
            <consortium name="WormBaseParasite"/>
        </authorList>
    </citation>
    <scope>IDENTIFICATION</scope>
</reference>
<dbReference type="GO" id="GO:0005634">
    <property type="term" value="C:nucleus"/>
    <property type="evidence" value="ECO:0007669"/>
    <property type="project" value="UniProtKB-SubCell"/>
</dbReference>
<dbReference type="SUPFAM" id="SSF52540">
    <property type="entry name" value="P-loop containing nucleoside triphosphate hydrolases"/>
    <property type="match status" value="1"/>
</dbReference>
<dbReference type="PANTHER" id="PTHR18937:SF172">
    <property type="entry name" value="STRUCTURAL MAINTENANCE OF CHROMOSOMES PROTEIN"/>
    <property type="match status" value="1"/>
</dbReference>
<name>A0A915DWI1_9BILA</name>
<evidence type="ECO:0000259" key="5">
    <source>
        <dbReference type="Pfam" id="PF02463"/>
    </source>
</evidence>
<evidence type="ECO:0000256" key="3">
    <source>
        <dbReference type="ARBA" id="ARBA00022840"/>
    </source>
</evidence>
<dbReference type="Gene3D" id="3.40.50.300">
    <property type="entry name" value="P-loop containing nucleotide triphosphate hydrolases"/>
    <property type="match status" value="1"/>
</dbReference>
<evidence type="ECO:0000256" key="4">
    <source>
        <dbReference type="ARBA" id="ARBA00023242"/>
    </source>
</evidence>
<evidence type="ECO:0000313" key="6">
    <source>
        <dbReference type="Proteomes" id="UP000887574"/>
    </source>
</evidence>
<dbReference type="Pfam" id="PF02463">
    <property type="entry name" value="SMC_N"/>
    <property type="match status" value="1"/>
</dbReference>
<evidence type="ECO:0000256" key="1">
    <source>
        <dbReference type="ARBA" id="ARBA00004123"/>
    </source>
</evidence>
<evidence type="ECO:0000313" key="7">
    <source>
        <dbReference type="WBParaSite" id="jg24416"/>
    </source>
</evidence>
<keyword evidence="6" id="KW-1185">Reference proteome</keyword>
<evidence type="ECO:0000256" key="2">
    <source>
        <dbReference type="ARBA" id="ARBA00022741"/>
    </source>
</evidence>
<accession>A0A915DWI1</accession>
<dbReference type="InterPro" id="IPR027417">
    <property type="entry name" value="P-loop_NTPase"/>
</dbReference>
<dbReference type="InterPro" id="IPR003395">
    <property type="entry name" value="RecF/RecN/SMC_N"/>
</dbReference>